<dbReference type="GO" id="GO:0043190">
    <property type="term" value="C:ATP-binding cassette (ABC) transporter complex"/>
    <property type="evidence" value="ECO:0007669"/>
    <property type="project" value="InterPro"/>
</dbReference>
<dbReference type="GO" id="GO:0140359">
    <property type="term" value="F:ABC-type transporter activity"/>
    <property type="evidence" value="ECO:0007669"/>
    <property type="project" value="InterPro"/>
</dbReference>
<sequence length="248" mass="25843">MTGRRAAARGIRIRRQASFEARTMLRNGEQLLVAFILPAMAMVGLKFVSVPDLGLRRIDVIVPGVLALAVVSTAFTSQAIATAFDRRNGVLRLLGTTPLGRDGLLGGKALATGFVLAFHLLALSLLGMALGWRPDLAGLVPGVVTIVLGAGCFVALAMLVAGRLRAEAVLAVANLLWVVFLGLGLLLPTSTLPSGVAAVARWLPSGALGDGLRAALAEGTWPVGPWLALVVWGAVGALLATRIFRWSD</sequence>
<reference evidence="8 9" key="1">
    <citation type="journal article" date="2013" name="ISME J.">
        <title>A metabolic model for members of the genus Tetrasphaera involved in enhanced biological phosphorus removal.</title>
        <authorList>
            <person name="Kristiansen R."/>
            <person name="Nguyen H.T.T."/>
            <person name="Saunders A.M."/>
            <person name="Nielsen J.L."/>
            <person name="Wimmer R."/>
            <person name="Le V.Q."/>
            <person name="McIlroy S.J."/>
            <person name="Petrovski S."/>
            <person name="Seviour R.J."/>
            <person name="Calteau A."/>
            <person name="Nielsen K.L."/>
            <person name="Nielsen P.H."/>
        </authorList>
    </citation>
    <scope>NUCLEOTIDE SEQUENCE [LARGE SCALE GENOMIC DNA]</scope>
    <source>
        <strain evidence="8 9">Ben 74</strain>
    </source>
</reference>
<evidence type="ECO:0000256" key="4">
    <source>
        <dbReference type="ARBA" id="ARBA00023136"/>
    </source>
</evidence>
<accession>A0A077MDI2</accession>
<keyword evidence="9" id="KW-1185">Reference proteome</keyword>
<dbReference type="InterPro" id="IPR051784">
    <property type="entry name" value="Nod_factor_ABC_transporter"/>
</dbReference>
<dbReference type="OrthoDB" id="160207at2"/>
<keyword evidence="5" id="KW-0046">Antibiotic resistance</keyword>
<dbReference type="InterPro" id="IPR000412">
    <property type="entry name" value="ABC_2_transport"/>
</dbReference>
<organism evidence="8 9">
    <name type="scientific">Nostocoides jenkinsii Ben 74</name>
    <dbReference type="NCBI Taxonomy" id="1193518"/>
    <lineage>
        <taxon>Bacteria</taxon>
        <taxon>Bacillati</taxon>
        <taxon>Actinomycetota</taxon>
        <taxon>Actinomycetes</taxon>
        <taxon>Micrococcales</taxon>
        <taxon>Intrasporangiaceae</taxon>
        <taxon>Nostocoides</taxon>
    </lineage>
</organism>
<feature type="transmembrane region" description="Helical" evidence="6">
    <location>
        <begin position="105"/>
        <end position="130"/>
    </location>
</feature>
<feature type="domain" description="ABC-2 type transporter transmembrane" evidence="7">
    <location>
        <begin position="61"/>
        <end position="240"/>
    </location>
</feature>
<protein>
    <submittedName>
        <fullName evidence="8">Putative integral membrane transport protein</fullName>
    </submittedName>
</protein>
<keyword evidence="4 6" id="KW-0472">Membrane</keyword>
<dbReference type="STRING" id="1193518.BN13_230001"/>
<dbReference type="PANTHER" id="PTHR43229">
    <property type="entry name" value="NODULATION PROTEIN J"/>
    <property type="match status" value="1"/>
</dbReference>
<comment type="subcellular location">
    <subcellularLocation>
        <location evidence="1">Membrane</location>
        <topology evidence="1">Multi-pass membrane protein</topology>
    </subcellularLocation>
</comment>
<gene>
    <name evidence="8" type="ORF">BN13_230001</name>
</gene>
<name>A0A077MDI2_9MICO</name>
<evidence type="ECO:0000313" key="8">
    <source>
        <dbReference type="EMBL" id="CCI52853.1"/>
    </source>
</evidence>
<keyword evidence="3 6" id="KW-1133">Transmembrane helix</keyword>
<dbReference type="Proteomes" id="UP000035720">
    <property type="component" value="Unassembled WGS sequence"/>
</dbReference>
<evidence type="ECO:0000256" key="3">
    <source>
        <dbReference type="ARBA" id="ARBA00022989"/>
    </source>
</evidence>
<dbReference type="Pfam" id="PF12698">
    <property type="entry name" value="ABC2_membrane_3"/>
    <property type="match status" value="1"/>
</dbReference>
<evidence type="ECO:0000256" key="5">
    <source>
        <dbReference type="ARBA" id="ARBA00023251"/>
    </source>
</evidence>
<evidence type="ECO:0000313" key="9">
    <source>
        <dbReference type="Proteomes" id="UP000035720"/>
    </source>
</evidence>
<dbReference type="InterPro" id="IPR013525">
    <property type="entry name" value="ABC2_TM"/>
</dbReference>
<dbReference type="AlphaFoldDB" id="A0A077MDI2"/>
<keyword evidence="2 6" id="KW-0812">Transmembrane</keyword>
<evidence type="ECO:0000256" key="1">
    <source>
        <dbReference type="ARBA" id="ARBA00004141"/>
    </source>
</evidence>
<feature type="transmembrane region" description="Helical" evidence="6">
    <location>
        <begin position="136"/>
        <end position="161"/>
    </location>
</feature>
<proteinExistence type="predicted"/>
<dbReference type="PIRSF" id="PIRSF006648">
    <property type="entry name" value="DrrB"/>
    <property type="match status" value="1"/>
</dbReference>
<evidence type="ECO:0000259" key="7">
    <source>
        <dbReference type="Pfam" id="PF12698"/>
    </source>
</evidence>
<evidence type="ECO:0000256" key="2">
    <source>
        <dbReference type="ARBA" id="ARBA00022692"/>
    </source>
</evidence>
<feature type="transmembrane region" description="Helical" evidence="6">
    <location>
        <begin position="226"/>
        <end position="244"/>
    </location>
</feature>
<comment type="caution">
    <text evidence="8">The sequence shown here is derived from an EMBL/GenBank/DDBJ whole genome shotgun (WGS) entry which is preliminary data.</text>
</comment>
<feature type="transmembrane region" description="Helical" evidence="6">
    <location>
        <begin position="31"/>
        <end position="48"/>
    </location>
</feature>
<dbReference type="PANTHER" id="PTHR43229:SF2">
    <property type="entry name" value="NODULATION PROTEIN J"/>
    <property type="match status" value="1"/>
</dbReference>
<feature type="transmembrane region" description="Helical" evidence="6">
    <location>
        <begin position="60"/>
        <end position="84"/>
    </location>
</feature>
<dbReference type="GO" id="GO:0046677">
    <property type="term" value="P:response to antibiotic"/>
    <property type="evidence" value="ECO:0007669"/>
    <property type="project" value="UniProtKB-KW"/>
</dbReference>
<dbReference type="RefSeq" id="WP_084733586.1">
    <property type="nucleotide sequence ID" value="NZ_HF571038.1"/>
</dbReference>
<dbReference type="EMBL" id="CAJC01000132">
    <property type="protein sequence ID" value="CCI52853.1"/>
    <property type="molecule type" value="Genomic_DNA"/>
</dbReference>
<evidence type="ECO:0000256" key="6">
    <source>
        <dbReference type="SAM" id="Phobius"/>
    </source>
</evidence>